<comment type="similarity">
    <text evidence="1">Belongs to the IMPACT family.</text>
</comment>
<dbReference type="PANTHER" id="PTHR16301:SF20">
    <property type="entry name" value="IMPACT FAMILY MEMBER YIGZ"/>
    <property type="match status" value="1"/>
</dbReference>
<dbReference type="InterPro" id="IPR023582">
    <property type="entry name" value="Impact"/>
</dbReference>
<evidence type="ECO:0000313" key="4">
    <source>
        <dbReference type="Proteomes" id="UP000703038"/>
    </source>
</evidence>
<reference evidence="3 4" key="1">
    <citation type="submission" date="2021-01" db="EMBL/GenBank/DDBJ databases">
        <title>Genomics of switchgrass bacterial isolates.</title>
        <authorList>
            <person name="Shade A."/>
        </authorList>
    </citation>
    <scope>NUCLEOTIDE SEQUENCE [LARGE SCALE GENOMIC DNA]</scope>
    <source>
        <strain evidence="3 4">PvP111</strain>
    </source>
</reference>
<dbReference type="InterPro" id="IPR036956">
    <property type="entry name" value="Impact_N_sf"/>
</dbReference>
<dbReference type="Pfam" id="PF01205">
    <property type="entry name" value="Impact_N"/>
    <property type="match status" value="1"/>
</dbReference>
<dbReference type="EMBL" id="JAFBBK010000001">
    <property type="protein sequence ID" value="MBM7414832.1"/>
    <property type="molecule type" value="Genomic_DNA"/>
</dbReference>
<accession>A0ABS2KSA7</accession>
<gene>
    <name evidence="3" type="ORF">JOE42_001565</name>
</gene>
<dbReference type="PANTHER" id="PTHR16301">
    <property type="entry name" value="IMPACT-RELATED"/>
    <property type="match status" value="1"/>
</dbReference>
<evidence type="ECO:0000259" key="2">
    <source>
        <dbReference type="Pfam" id="PF01205"/>
    </source>
</evidence>
<dbReference type="Proteomes" id="UP000703038">
    <property type="component" value="Unassembled WGS sequence"/>
</dbReference>
<dbReference type="InterPro" id="IPR020569">
    <property type="entry name" value="UPF0029_Impact_CS"/>
</dbReference>
<dbReference type="SUPFAM" id="SSF54211">
    <property type="entry name" value="Ribosomal protein S5 domain 2-like"/>
    <property type="match status" value="1"/>
</dbReference>
<organism evidence="3 4">
    <name type="scientific">Rhodococcoides corynebacterioides</name>
    <dbReference type="NCBI Taxonomy" id="53972"/>
    <lineage>
        <taxon>Bacteria</taxon>
        <taxon>Bacillati</taxon>
        <taxon>Actinomycetota</taxon>
        <taxon>Actinomycetes</taxon>
        <taxon>Mycobacteriales</taxon>
        <taxon>Nocardiaceae</taxon>
        <taxon>Rhodococcoides</taxon>
    </lineage>
</organism>
<sequence length="207" mass="21636">MPHTLVSSRPVDAETVIERSRFLARVVTVHTESAALDVVAAVTAEFPDAGHHCWAFVVGADQEHRRQRASDDGEPGGTAGVPMLGVLTGRDLVDVVAVVSRWFGGVKLGAGGLVRAYSGAVSAALDRAEVGELARVDVLEMALSHADAGRVEGVLRVHGFAVDDVAYGSDVRLRVIGDGDRLDGVLASATSGSVVAERVGHRWVLGL</sequence>
<name>A0ABS2KSA7_9NOCA</name>
<keyword evidence="4" id="KW-1185">Reference proteome</keyword>
<evidence type="ECO:0000313" key="3">
    <source>
        <dbReference type="EMBL" id="MBM7414832.1"/>
    </source>
</evidence>
<dbReference type="InterPro" id="IPR020568">
    <property type="entry name" value="Ribosomal_Su5_D2-typ_SF"/>
</dbReference>
<dbReference type="PROSITE" id="PS00910">
    <property type="entry name" value="UPF0029"/>
    <property type="match status" value="1"/>
</dbReference>
<proteinExistence type="inferred from homology"/>
<dbReference type="Gene3D" id="3.30.230.30">
    <property type="entry name" value="Impact, N-terminal domain"/>
    <property type="match status" value="1"/>
</dbReference>
<comment type="caution">
    <text evidence="3">The sequence shown here is derived from an EMBL/GenBank/DDBJ whole genome shotgun (WGS) entry which is preliminary data.</text>
</comment>
<protein>
    <submittedName>
        <fullName evidence="3">YigZ family protein</fullName>
    </submittedName>
</protein>
<feature type="domain" description="Impact N-terminal" evidence="2">
    <location>
        <begin position="19"/>
        <end position="125"/>
    </location>
</feature>
<dbReference type="RefSeq" id="WP_204867709.1">
    <property type="nucleotide sequence ID" value="NZ_JAFBBK010000001.1"/>
</dbReference>
<evidence type="ECO:0000256" key="1">
    <source>
        <dbReference type="ARBA" id="ARBA00007665"/>
    </source>
</evidence>
<dbReference type="InterPro" id="IPR001498">
    <property type="entry name" value="Impact_N"/>
</dbReference>